<reference evidence="1" key="1">
    <citation type="submission" date="2021-05" db="EMBL/GenBank/DDBJ databases">
        <authorList>
            <person name="Tigano A."/>
        </authorList>
    </citation>
    <scope>NUCLEOTIDE SEQUENCE</scope>
</reference>
<dbReference type="EMBL" id="CAJRST010006668">
    <property type="protein sequence ID" value="CAG5896210.1"/>
    <property type="molecule type" value="Genomic_DNA"/>
</dbReference>
<keyword evidence="2" id="KW-1185">Reference proteome</keyword>
<proteinExistence type="predicted"/>
<comment type="caution">
    <text evidence="1">The sequence shown here is derived from an EMBL/GenBank/DDBJ whole genome shotgun (WGS) entry which is preliminary data.</text>
</comment>
<accession>A0A8S4AT54</accession>
<name>A0A8S4AT54_9TELE</name>
<protein>
    <submittedName>
        <fullName evidence="1">(Atlantic silverside) hypothetical protein</fullName>
    </submittedName>
</protein>
<organism evidence="1 2">
    <name type="scientific">Menidia menidia</name>
    <name type="common">Atlantic silverside</name>
    <dbReference type="NCBI Taxonomy" id="238744"/>
    <lineage>
        <taxon>Eukaryota</taxon>
        <taxon>Metazoa</taxon>
        <taxon>Chordata</taxon>
        <taxon>Craniata</taxon>
        <taxon>Vertebrata</taxon>
        <taxon>Euteleostomi</taxon>
        <taxon>Actinopterygii</taxon>
        <taxon>Neopterygii</taxon>
        <taxon>Teleostei</taxon>
        <taxon>Neoteleostei</taxon>
        <taxon>Acanthomorphata</taxon>
        <taxon>Ovalentaria</taxon>
        <taxon>Atherinomorphae</taxon>
        <taxon>Atheriniformes</taxon>
        <taxon>Atherinopsidae</taxon>
        <taxon>Menidiinae</taxon>
        <taxon>Menidia</taxon>
    </lineage>
</organism>
<sequence length="149" mass="16856">MAGKVSLYWRTIISHDTTGPVEQTAVCGLRNEEVLYDSEDVVYCAYCEAYQQAPGYVNRPAESRDTDGVGFIRYGLAEICGTRVFPCESDDTQLCRLWLRVTRCTLSSRIESYSCKMAGDDKHMFKQFCQEGEPHAGEEQRGRGESSER</sequence>
<evidence type="ECO:0000313" key="1">
    <source>
        <dbReference type="EMBL" id="CAG5896210.1"/>
    </source>
</evidence>
<dbReference type="AlphaFoldDB" id="A0A8S4AT54"/>
<evidence type="ECO:0000313" key="2">
    <source>
        <dbReference type="Proteomes" id="UP000677803"/>
    </source>
</evidence>
<dbReference type="OrthoDB" id="277029at2759"/>
<gene>
    <name evidence="1" type="ORF">MMEN_LOCUS7220</name>
</gene>
<dbReference type="Proteomes" id="UP000677803">
    <property type="component" value="Unassembled WGS sequence"/>
</dbReference>